<name>A0A086T9G3_HAPC1</name>
<feature type="transmembrane region" description="Helical" evidence="6">
    <location>
        <begin position="438"/>
        <end position="455"/>
    </location>
</feature>
<dbReference type="GO" id="GO:0005886">
    <property type="term" value="C:plasma membrane"/>
    <property type="evidence" value="ECO:0007669"/>
    <property type="project" value="TreeGrafter"/>
</dbReference>
<evidence type="ECO:0000256" key="2">
    <source>
        <dbReference type="ARBA" id="ARBA00022692"/>
    </source>
</evidence>
<evidence type="ECO:0000256" key="6">
    <source>
        <dbReference type="SAM" id="Phobius"/>
    </source>
</evidence>
<evidence type="ECO:0000313" key="8">
    <source>
        <dbReference type="EMBL" id="KFH45995.1"/>
    </source>
</evidence>
<dbReference type="Pfam" id="PF07690">
    <property type="entry name" value="MFS_1"/>
    <property type="match status" value="1"/>
</dbReference>
<evidence type="ECO:0000256" key="1">
    <source>
        <dbReference type="ARBA" id="ARBA00004141"/>
    </source>
</evidence>
<feature type="transmembrane region" description="Helical" evidence="6">
    <location>
        <begin position="127"/>
        <end position="148"/>
    </location>
</feature>
<dbReference type="PANTHER" id="PTHR23502">
    <property type="entry name" value="MAJOR FACILITATOR SUPERFAMILY"/>
    <property type="match status" value="1"/>
</dbReference>
<feature type="region of interest" description="Disordered" evidence="5">
    <location>
        <begin position="1"/>
        <end position="48"/>
    </location>
</feature>
<dbReference type="PROSITE" id="PS50850">
    <property type="entry name" value="MFS"/>
    <property type="match status" value="1"/>
</dbReference>
<dbReference type="InterPro" id="IPR011701">
    <property type="entry name" value="MFS"/>
</dbReference>
<accession>A0A086T9G3</accession>
<dbReference type="Gene3D" id="1.20.1250.20">
    <property type="entry name" value="MFS general substrate transporter like domains"/>
    <property type="match status" value="1"/>
</dbReference>
<feature type="transmembrane region" description="Helical" evidence="6">
    <location>
        <begin position="59"/>
        <end position="83"/>
    </location>
</feature>
<dbReference type="OrthoDB" id="3936150at2759"/>
<dbReference type="InterPro" id="IPR036259">
    <property type="entry name" value="MFS_trans_sf"/>
</dbReference>
<dbReference type="InterPro" id="IPR020846">
    <property type="entry name" value="MFS_dom"/>
</dbReference>
<protein>
    <submittedName>
        <fullName evidence="8">Polyamine transporter-like protein</fullName>
    </submittedName>
</protein>
<dbReference type="Proteomes" id="UP000029964">
    <property type="component" value="Unassembled WGS sequence"/>
</dbReference>
<feature type="transmembrane region" description="Helical" evidence="6">
    <location>
        <begin position="188"/>
        <end position="206"/>
    </location>
</feature>
<proteinExistence type="predicted"/>
<dbReference type="STRING" id="857340.A0A086T9G3"/>
<gene>
    <name evidence="8" type="ORF">ACRE_031670</name>
</gene>
<evidence type="ECO:0000256" key="5">
    <source>
        <dbReference type="SAM" id="MobiDB-lite"/>
    </source>
</evidence>
<dbReference type="SUPFAM" id="SSF103473">
    <property type="entry name" value="MFS general substrate transporter"/>
    <property type="match status" value="1"/>
</dbReference>
<evidence type="ECO:0000256" key="4">
    <source>
        <dbReference type="ARBA" id="ARBA00023136"/>
    </source>
</evidence>
<evidence type="ECO:0000313" key="9">
    <source>
        <dbReference type="Proteomes" id="UP000029964"/>
    </source>
</evidence>
<feature type="transmembrane region" description="Helical" evidence="6">
    <location>
        <begin position="393"/>
        <end position="417"/>
    </location>
</feature>
<dbReference type="AlphaFoldDB" id="A0A086T9G3"/>
<feature type="compositionally biased region" description="Basic and acidic residues" evidence="5">
    <location>
        <begin position="28"/>
        <end position="40"/>
    </location>
</feature>
<feature type="transmembrane region" description="Helical" evidence="6">
    <location>
        <begin position="325"/>
        <end position="348"/>
    </location>
</feature>
<feature type="transmembrane region" description="Helical" evidence="6">
    <location>
        <begin position="95"/>
        <end position="115"/>
    </location>
</feature>
<dbReference type="HOGENOM" id="CLU_008455_11_3_1"/>
<dbReference type="PANTHER" id="PTHR23502:SF38">
    <property type="entry name" value="POLYAMINE TRANSPORTER 4"/>
    <property type="match status" value="1"/>
</dbReference>
<keyword evidence="3 6" id="KW-1133">Transmembrane helix</keyword>
<feature type="compositionally biased region" description="Polar residues" evidence="5">
    <location>
        <begin position="18"/>
        <end position="27"/>
    </location>
</feature>
<comment type="subcellular location">
    <subcellularLocation>
        <location evidence="1">Membrane</location>
        <topology evidence="1">Multi-pass membrane protein</topology>
    </subcellularLocation>
</comment>
<dbReference type="CDD" id="cd17323">
    <property type="entry name" value="MFS_Tpo1_MDR_like"/>
    <property type="match status" value="1"/>
</dbReference>
<reference evidence="9" key="1">
    <citation type="journal article" date="2014" name="Genome Announc.">
        <title>Genome sequence and annotation of Acremonium chrysogenum, producer of the beta-lactam antibiotic cephalosporin C.</title>
        <authorList>
            <person name="Terfehr D."/>
            <person name="Dahlmann T.A."/>
            <person name="Specht T."/>
            <person name="Zadra I."/>
            <person name="Kuernsteiner H."/>
            <person name="Kueck U."/>
        </authorList>
    </citation>
    <scope>NUCLEOTIDE SEQUENCE [LARGE SCALE GENOMIC DNA]</scope>
    <source>
        <strain evidence="9">ATCC 11550 / CBS 779.69 / DSM 880 / IAM 14645 / JCM 23072 / IMI 49137</strain>
    </source>
</reference>
<dbReference type="EMBL" id="JPKY01000024">
    <property type="protein sequence ID" value="KFH45995.1"/>
    <property type="molecule type" value="Genomic_DNA"/>
</dbReference>
<feature type="domain" description="Major facilitator superfamily (MFS) profile" evidence="7">
    <location>
        <begin position="61"/>
        <end position="486"/>
    </location>
</feature>
<sequence length="497" mass="54414">MSDSASTHIPQGDETETSRPSLNNVQNGDKEAGRPMRQPDDDWAQSPHNPWNWSASKKLLQMAMLCLSALLATIGTSISTSATAHFMEEFHISRVVAILQLTLFVIALGVGPLVGGPLSETVGRYPVYLVAVPAGGLFALGAGFARNFGLLCFLRFMSGLCWAPTVSVAAGTISDVFAPSTRGFPSSIFLLICFLGPGIGPVVGSFTEVRHGWRWTQWILAFMSVPATILAIFTHESFRPKIQRRLEKAGKDGSAPPPPSPPIMERLRVFVNVGFIRPIQMLFFDPIVGFICLYVAVEFGTLFSFFAGVPYTFSKIHGFSLEQSGLIFISVIIGCFLALITIIFCDVLIYRKQIPKYPPHQVPPEHRLYGALIASIGLPLGLFWYAWTARPVISWASPAAAIIPFAWGNLCLFVSLIQYITDTYTPSVVASAASANSLARYAFAGVFPLFIIQMLEAIGIGWGFSILGFASLVLMPFPWLLYRYGARVRARRRDAST</sequence>
<keyword evidence="2 6" id="KW-0812">Transmembrane</keyword>
<feature type="transmembrane region" description="Helical" evidence="6">
    <location>
        <begin position="461"/>
        <end position="482"/>
    </location>
</feature>
<evidence type="ECO:0000256" key="3">
    <source>
        <dbReference type="ARBA" id="ARBA00022989"/>
    </source>
</evidence>
<organism evidence="8 9">
    <name type="scientific">Hapsidospora chrysogenum (strain ATCC 11550 / CBS 779.69 / DSM 880 / IAM 14645 / JCM 23072 / IMI 49137)</name>
    <name type="common">Acremonium chrysogenum</name>
    <dbReference type="NCBI Taxonomy" id="857340"/>
    <lineage>
        <taxon>Eukaryota</taxon>
        <taxon>Fungi</taxon>
        <taxon>Dikarya</taxon>
        <taxon>Ascomycota</taxon>
        <taxon>Pezizomycotina</taxon>
        <taxon>Sordariomycetes</taxon>
        <taxon>Hypocreomycetidae</taxon>
        <taxon>Hypocreales</taxon>
        <taxon>Bionectriaceae</taxon>
        <taxon>Hapsidospora</taxon>
    </lineage>
</organism>
<feature type="transmembrane region" description="Helical" evidence="6">
    <location>
        <begin position="368"/>
        <end position="387"/>
    </location>
</feature>
<comment type="caution">
    <text evidence="8">The sequence shown here is derived from an EMBL/GenBank/DDBJ whole genome shotgun (WGS) entry which is preliminary data.</text>
</comment>
<evidence type="ECO:0000259" key="7">
    <source>
        <dbReference type="PROSITE" id="PS50850"/>
    </source>
</evidence>
<keyword evidence="4 6" id="KW-0472">Membrane</keyword>
<dbReference type="GO" id="GO:0000297">
    <property type="term" value="F:spermine transmembrane transporter activity"/>
    <property type="evidence" value="ECO:0007669"/>
    <property type="project" value="TreeGrafter"/>
</dbReference>
<dbReference type="GO" id="GO:0015606">
    <property type="term" value="F:spermidine transmembrane transporter activity"/>
    <property type="evidence" value="ECO:0007669"/>
    <property type="project" value="TreeGrafter"/>
</dbReference>
<keyword evidence="9" id="KW-1185">Reference proteome</keyword>
<feature type="transmembrane region" description="Helical" evidence="6">
    <location>
        <begin position="287"/>
        <end position="313"/>
    </location>
</feature>